<sequence>MRRPGLLFFCHLLSAAHGLRIVSCKLISRKMRPIGGYTAEAAVI</sequence>
<reference evidence="1 2" key="2">
    <citation type="submission" date="2007-09" db="EMBL/GenBank/DDBJ databases">
        <title>Draft genome sequence of Clostridium bolteae (ATCC BAA-613).</title>
        <authorList>
            <person name="Sudarsanam P."/>
            <person name="Ley R."/>
            <person name="Guruge J."/>
            <person name="Turnbaugh P.J."/>
            <person name="Mahowald M."/>
            <person name="Liep D."/>
            <person name="Gordon J."/>
        </authorList>
    </citation>
    <scope>NUCLEOTIDE SEQUENCE [LARGE SCALE GENOMIC DNA]</scope>
    <source>
        <strain evidence="2">ATCC BAA-613 / DSM 15670 / CCUG 46953 / JCM 12243 / WAL 16351</strain>
    </source>
</reference>
<gene>
    <name evidence="1" type="ORF">CLOBOL_00367</name>
</gene>
<evidence type="ECO:0000313" key="2">
    <source>
        <dbReference type="Proteomes" id="UP000005396"/>
    </source>
</evidence>
<organism evidence="1 2">
    <name type="scientific">Enterocloster bolteae (strain ATCC BAA-613 / DSM 15670 / CCUG 46953 / JCM 12243 / WAL 16351)</name>
    <name type="common">Clostridium bolteae</name>
    <dbReference type="NCBI Taxonomy" id="411902"/>
    <lineage>
        <taxon>Bacteria</taxon>
        <taxon>Bacillati</taxon>
        <taxon>Bacillota</taxon>
        <taxon>Clostridia</taxon>
        <taxon>Lachnospirales</taxon>
        <taxon>Lachnospiraceae</taxon>
        <taxon>Enterocloster</taxon>
    </lineage>
</organism>
<evidence type="ECO:0000313" key="1">
    <source>
        <dbReference type="EMBL" id="EDP19529.1"/>
    </source>
</evidence>
<dbReference type="PaxDb" id="411902-CLOBOL_00367"/>
<dbReference type="EMBL" id="ABCC02000002">
    <property type="protein sequence ID" value="EDP19529.1"/>
    <property type="molecule type" value="Genomic_DNA"/>
</dbReference>
<dbReference type="Proteomes" id="UP000005396">
    <property type="component" value="Unassembled WGS sequence"/>
</dbReference>
<name>A8RHB2_ENTBW</name>
<accession>A8RHB2</accession>
<dbReference type="AlphaFoldDB" id="A8RHB2"/>
<protein>
    <submittedName>
        <fullName evidence="1">Uncharacterized protein</fullName>
    </submittedName>
</protein>
<dbReference type="HOGENOM" id="CLU_3214369_0_0_9"/>
<reference evidence="1 2" key="1">
    <citation type="submission" date="2007-08" db="EMBL/GenBank/DDBJ databases">
        <authorList>
            <person name="Fulton L."/>
            <person name="Clifton S."/>
            <person name="Fulton B."/>
            <person name="Xu J."/>
            <person name="Minx P."/>
            <person name="Pepin K.H."/>
            <person name="Johnson M."/>
            <person name="Thiruvilangam P."/>
            <person name="Bhonagiri V."/>
            <person name="Nash W.E."/>
            <person name="Mardis E.R."/>
            <person name="Wilson R.K."/>
        </authorList>
    </citation>
    <scope>NUCLEOTIDE SEQUENCE [LARGE SCALE GENOMIC DNA]</scope>
    <source>
        <strain evidence="2">ATCC BAA-613 / DSM 15670 / CCUG 46953 / JCM 12243 / WAL 16351</strain>
    </source>
</reference>
<proteinExistence type="predicted"/>
<comment type="caution">
    <text evidence="1">The sequence shown here is derived from an EMBL/GenBank/DDBJ whole genome shotgun (WGS) entry which is preliminary data.</text>
</comment>